<name>A0A1F4RCZ3_UNCSA</name>
<dbReference type="PROSITE" id="PS00105">
    <property type="entry name" value="AA_TRANSFER_CLASS_1"/>
    <property type="match status" value="1"/>
</dbReference>
<dbReference type="Gene3D" id="3.40.640.10">
    <property type="entry name" value="Type I PLP-dependent aspartate aminotransferase-like (Major domain)"/>
    <property type="match status" value="1"/>
</dbReference>
<dbReference type="PANTHER" id="PTHR42832:SF3">
    <property type="entry name" value="L-GLUTAMINE--4-(METHYLSULFANYL)-2-OXOBUTANOATE AMINOTRANSFERASE"/>
    <property type="match status" value="1"/>
</dbReference>
<dbReference type="InterPro" id="IPR050881">
    <property type="entry name" value="LL-DAP_aminotransferase"/>
</dbReference>
<comment type="cofactor">
    <cofactor evidence="1 4">
        <name>pyridoxal 5'-phosphate</name>
        <dbReference type="ChEBI" id="CHEBI:597326"/>
    </cofactor>
</comment>
<dbReference type="AlphaFoldDB" id="A0A1F4RCZ3"/>
<dbReference type="EC" id="2.6.1.-" evidence="4"/>
<dbReference type="InterPro" id="IPR015421">
    <property type="entry name" value="PyrdxlP-dep_Trfase_major"/>
</dbReference>
<dbReference type="Proteomes" id="UP000176938">
    <property type="component" value="Unassembled WGS sequence"/>
</dbReference>
<dbReference type="SUPFAM" id="SSF53383">
    <property type="entry name" value="PLP-dependent transferases"/>
    <property type="match status" value="1"/>
</dbReference>
<evidence type="ECO:0000256" key="1">
    <source>
        <dbReference type="ARBA" id="ARBA00001933"/>
    </source>
</evidence>
<dbReference type="InterPro" id="IPR015424">
    <property type="entry name" value="PyrdxlP-dep_Trfase"/>
</dbReference>
<reference evidence="6 7" key="1">
    <citation type="journal article" date="2016" name="Nat. Commun.">
        <title>Thousands of microbial genomes shed light on interconnected biogeochemical processes in an aquifer system.</title>
        <authorList>
            <person name="Anantharaman K."/>
            <person name="Brown C.T."/>
            <person name="Hug L.A."/>
            <person name="Sharon I."/>
            <person name="Castelle C.J."/>
            <person name="Probst A.J."/>
            <person name="Thomas B.C."/>
            <person name="Singh A."/>
            <person name="Wilkins M.J."/>
            <person name="Karaoz U."/>
            <person name="Brodie E.L."/>
            <person name="Williams K.H."/>
            <person name="Hubbard S.S."/>
            <person name="Banfield J.F."/>
        </authorList>
    </citation>
    <scope>NUCLEOTIDE SEQUENCE [LARGE SCALE GENOMIC DNA]</scope>
</reference>
<sequence>MKRSKRLDKIPPYLFVKIEEKKAELTRQGIGIIDFGIGDPDLPTPAHIFKKMHDVLELNDSAQYPTSKGELSFRKAVADWYKKRFNVTLDPISEVCCLIGSKEGLAHLPLCFIDQGDVSLIPDPSYPVYKISTTLAGGEPYLLPLTAKNNFMADLDSIPNNIVNKAKLLYINYPNNPTGAVADKDYFVKCVEFCKKNNILLVSDLAYSEMGYDGYVPSSVLEVPGAKDVTIEFHSLSKTYNMTGWRIGMAVGNKEVAQALATIKSNIDSGAFKAIQYAGIEALSGSQDCVKQNNKIFEERRDVLIDGLNTLGWNLKKPQATFYMWVPVPKGETSTSFTEKLLEKCGILVVPGNGYGPSGEGYVRFAITIPKERIAEAIERLKKNRISC</sequence>
<comment type="similarity">
    <text evidence="4">Belongs to the class-I pyridoxal-phosphate-dependent aminotransferase family.</text>
</comment>
<evidence type="ECO:0000256" key="3">
    <source>
        <dbReference type="ARBA" id="ARBA00022679"/>
    </source>
</evidence>
<evidence type="ECO:0000259" key="5">
    <source>
        <dbReference type="Pfam" id="PF00155"/>
    </source>
</evidence>
<dbReference type="PANTHER" id="PTHR42832">
    <property type="entry name" value="AMINO ACID AMINOTRANSFERASE"/>
    <property type="match status" value="1"/>
</dbReference>
<dbReference type="InterPro" id="IPR015422">
    <property type="entry name" value="PyrdxlP-dep_Trfase_small"/>
</dbReference>
<dbReference type="NCBIfam" id="NF006756">
    <property type="entry name" value="PRK09276.1"/>
    <property type="match status" value="1"/>
</dbReference>
<protein>
    <recommendedName>
        <fullName evidence="4">Aminotransferase</fullName>
        <ecNumber evidence="4">2.6.1.-</ecNumber>
    </recommendedName>
</protein>
<evidence type="ECO:0000313" key="7">
    <source>
        <dbReference type="Proteomes" id="UP000176938"/>
    </source>
</evidence>
<proteinExistence type="inferred from homology"/>
<accession>A0A1F4RCZ3</accession>
<dbReference type="InterPro" id="IPR004838">
    <property type="entry name" value="NHTrfase_class1_PyrdxlP-BS"/>
</dbReference>
<evidence type="ECO:0000256" key="4">
    <source>
        <dbReference type="RuleBase" id="RU000481"/>
    </source>
</evidence>
<evidence type="ECO:0000256" key="2">
    <source>
        <dbReference type="ARBA" id="ARBA00022576"/>
    </source>
</evidence>
<dbReference type="CDD" id="cd00609">
    <property type="entry name" value="AAT_like"/>
    <property type="match status" value="1"/>
</dbReference>
<gene>
    <name evidence="6" type="ORF">A3H38_01190</name>
</gene>
<evidence type="ECO:0000313" key="6">
    <source>
        <dbReference type="EMBL" id="OGC05996.1"/>
    </source>
</evidence>
<organism evidence="6 7">
    <name type="scientific">candidate division WOR-1 bacterium RIFCSPLOWO2_02_FULL_46_20</name>
    <dbReference type="NCBI Taxonomy" id="1802567"/>
    <lineage>
        <taxon>Bacteria</taxon>
        <taxon>Bacillati</taxon>
        <taxon>Saganbacteria</taxon>
    </lineage>
</organism>
<dbReference type="InterPro" id="IPR004839">
    <property type="entry name" value="Aminotransferase_I/II_large"/>
</dbReference>
<dbReference type="Gene3D" id="3.90.1150.10">
    <property type="entry name" value="Aspartate Aminotransferase, domain 1"/>
    <property type="match status" value="1"/>
</dbReference>
<feature type="domain" description="Aminotransferase class I/classII large" evidence="5">
    <location>
        <begin position="32"/>
        <end position="381"/>
    </location>
</feature>
<dbReference type="GO" id="GO:0008483">
    <property type="term" value="F:transaminase activity"/>
    <property type="evidence" value="ECO:0007669"/>
    <property type="project" value="UniProtKB-KW"/>
</dbReference>
<dbReference type="EMBL" id="METP01000030">
    <property type="protein sequence ID" value="OGC05996.1"/>
    <property type="molecule type" value="Genomic_DNA"/>
</dbReference>
<dbReference type="Pfam" id="PF00155">
    <property type="entry name" value="Aminotran_1_2"/>
    <property type="match status" value="1"/>
</dbReference>
<keyword evidence="3 4" id="KW-0808">Transferase</keyword>
<dbReference type="GO" id="GO:0030170">
    <property type="term" value="F:pyridoxal phosphate binding"/>
    <property type="evidence" value="ECO:0007669"/>
    <property type="project" value="InterPro"/>
</dbReference>
<comment type="caution">
    <text evidence="6">The sequence shown here is derived from an EMBL/GenBank/DDBJ whole genome shotgun (WGS) entry which is preliminary data.</text>
</comment>
<keyword evidence="2 4" id="KW-0032">Aminotransferase</keyword>